<evidence type="ECO:0000256" key="1">
    <source>
        <dbReference type="SAM" id="Phobius"/>
    </source>
</evidence>
<dbReference type="EMBL" id="AUZM01000015">
    <property type="protein sequence ID" value="ERT07990.1"/>
    <property type="molecule type" value="Genomic_DNA"/>
</dbReference>
<dbReference type="AlphaFoldDB" id="U7QLM4"/>
<keyword evidence="3" id="KW-1185">Reference proteome</keyword>
<gene>
    <name evidence="2" type="ORF">M595_2011</name>
</gene>
<evidence type="ECO:0000313" key="2">
    <source>
        <dbReference type="EMBL" id="ERT07990.1"/>
    </source>
</evidence>
<protein>
    <submittedName>
        <fullName evidence="2">Uncharacterized protein</fullName>
    </submittedName>
</protein>
<name>U7QLM4_9CYAN</name>
<reference evidence="2 3" key="1">
    <citation type="journal article" date="2013" name="Front. Microbiol.">
        <title>Comparative genomic analyses of the cyanobacterium, Lyngbya aestuarii BL J, a powerful hydrogen producer.</title>
        <authorList>
            <person name="Kothari A."/>
            <person name="Vaughn M."/>
            <person name="Garcia-Pichel F."/>
        </authorList>
    </citation>
    <scope>NUCLEOTIDE SEQUENCE [LARGE SCALE GENOMIC DNA]</scope>
    <source>
        <strain evidence="2 3">BL J</strain>
    </source>
</reference>
<organism evidence="2 3">
    <name type="scientific">Lyngbya aestuarii BL J</name>
    <dbReference type="NCBI Taxonomy" id="1348334"/>
    <lineage>
        <taxon>Bacteria</taxon>
        <taxon>Bacillati</taxon>
        <taxon>Cyanobacteriota</taxon>
        <taxon>Cyanophyceae</taxon>
        <taxon>Oscillatoriophycideae</taxon>
        <taxon>Oscillatoriales</taxon>
        <taxon>Microcoleaceae</taxon>
        <taxon>Lyngbya</taxon>
    </lineage>
</organism>
<accession>U7QLM4</accession>
<keyword evidence="1" id="KW-1133">Transmembrane helix</keyword>
<keyword evidence="1" id="KW-0812">Transmembrane</keyword>
<proteinExistence type="predicted"/>
<comment type="caution">
    <text evidence="2">The sequence shown here is derived from an EMBL/GenBank/DDBJ whole genome shotgun (WGS) entry which is preliminary data.</text>
</comment>
<evidence type="ECO:0000313" key="3">
    <source>
        <dbReference type="Proteomes" id="UP000017127"/>
    </source>
</evidence>
<sequence length="48" mass="5352">MTGYAASLTSGVSGCCSVLAFWVMRLFDLRVQMVWLSLFLNRVQFSGC</sequence>
<feature type="transmembrane region" description="Helical" evidence="1">
    <location>
        <begin position="6"/>
        <end position="27"/>
    </location>
</feature>
<keyword evidence="1" id="KW-0472">Membrane</keyword>
<dbReference type="Proteomes" id="UP000017127">
    <property type="component" value="Unassembled WGS sequence"/>
</dbReference>